<dbReference type="Proteomes" id="UP000053240">
    <property type="component" value="Unassembled WGS sequence"/>
</dbReference>
<dbReference type="InParanoid" id="A0A194QQE0"/>
<protein>
    <submittedName>
        <fullName evidence="2">Uncharacterized protein</fullName>
    </submittedName>
</protein>
<accession>A0A194QQE0</accession>
<evidence type="ECO:0000313" key="3">
    <source>
        <dbReference type="Proteomes" id="UP000053240"/>
    </source>
</evidence>
<feature type="compositionally biased region" description="Polar residues" evidence="1">
    <location>
        <begin position="47"/>
        <end position="64"/>
    </location>
</feature>
<evidence type="ECO:0000256" key="1">
    <source>
        <dbReference type="SAM" id="MobiDB-lite"/>
    </source>
</evidence>
<feature type="region of interest" description="Disordered" evidence="1">
    <location>
        <begin position="36"/>
        <end position="66"/>
    </location>
</feature>
<organism evidence="2 3">
    <name type="scientific">Papilio machaon</name>
    <name type="common">Old World swallowtail butterfly</name>
    <dbReference type="NCBI Taxonomy" id="76193"/>
    <lineage>
        <taxon>Eukaryota</taxon>
        <taxon>Metazoa</taxon>
        <taxon>Ecdysozoa</taxon>
        <taxon>Arthropoda</taxon>
        <taxon>Hexapoda</taxon>
        <taxon>Insecta</taxon>
        <taxon>Pterygota</taxon>
        <taxon>Neoptera</taxon>
        <taxon>Endopterygota</taxon>
        <taxon>Lepidoptera</taxon>
        <taxon>Glossata</taxon>
        <taxon>Ditrysia</taxon>
        <taxon>Papilionoidea</taxon>
        <taxon>Papilionidae</taxon>
        <taxon>Papilioninae</taxon>
        <taxon>Papilio</taxon>
    </lineage>
</organism>
<dbReference type="AlphaFoldDB" id="A0A194QQE0"/>
<keyword evidence="3" id="KW-1185">Reference proteome</keyword>
<evidence type="ECO:0000313" key="2">
    <source>
        <dbReference type="EMBL" id="KPJ07175.1"/>
    </source>
</evidence>
<reference evidence="2 3" key="1">
    <citation type="journal article" date="2015" name="Nat. Commun.">
        <title>Outbred genome sequencing and CRISPR/Cas9 gene editing in butterflies.</title>
        <authorList>
            <person name="Li X."/>
            <person name="Fan D."/>
            <person name="Zhang W."/>
            <person name="Liu G."/>
            <person name="Zhang L."/>
            <person name="Zhao L."/>
            <person name="Fang X."/>
            <person name="Chen L."/>
            <person name="Dong Y."/>
            <person name="Chen Y."/>
            <person name="Ding Y."/>
            <person name="Zhao R."/>
            <person name="Feng M."/>
            <person name="Zhu Y."/>
            <person name="Feng Y."/>
            <person name="Jiang X."/>
            <person name="Zhu D."/>
            <person name="Xiang H."/>
            <person name="Feng X."/>
            <person name="Li S."/>
            <person name="Wang J."/>
            <person name="Zhang G."/>
            <person name="Kronforst M.R."/>
            <person name="Wang W."/>
        </authorList>
    </citation>
    <scope>NUCLEOTIDE SEQUENCE [LARGE SCALE GENOMIC DNA]</scope>
    <source>
        <strain evidence="2">Ya'a_city_454_Pm</strain>
        <tissue evidence="2">Whole body</tissue>
    </source>
</reference>
<sequence>MTRTITGEVIKDHVRPTRKTIPLRWILIRSIPEIDHQSEENVPPKKTITNPPQTSPSIQSTYTNPDFVERKTPYSEDDIAPFLVHVRRYSSLYQPPMDALLSPNPPQQEYLLELLLSILINIISKMNDVALPNNV</sequence>
<gene>
    <name evidence="2" type="ORF">RR48_07591</name>
</gene>
<proteinExistence type="predicted"/>
<name>A0A194QQE0_PAPMA</name>
<dbReference type="EMBL" id="KQ461190">
    <property type="protein sequence ID" value="KPJ07175.1"/>
    <property type="molecule type" value="Genomic_DNA"/>
</dbReference>